<dbReference type="InterPro" id="IPR027396">
    <property type="entry name" value="DsrEFH-like"/>
</dbReference>
<dbReference type="SUPFAM" id="SSF75169">
    <property type="entry name" value="DsrEFH-like"/>
    <property type="match status" value="1"/>
</dbReference>
<dbReference type="InterPro" id="IPR003787">
    <property type="entry name" value="Sulphur_relay_DsrE/F-like"/>
</dbReference>
<dbReference type="Pfam" id="PF02635">
    <property type="entry name" value="DsrE"/>
    <property type="match status" value="1"/>
</dbReference>
<evidence type="ECO:0000313" key="2">
    <source>
        <dbReference type="Proteomes" id="UP000719942"/>
    </source>
</evidence>
<organism evidence="1 2">
    <name type="scientific">Caproiciproducens faecalis</name>
    <dbReference type="NCBI Taxonomy" id="2820301"/>
    <lineage>
        <taxon>Bacteria</taxon>
        <taxon>Bacillati</taxon>
        <taxon>Bacillota</taxon>
        <taxon>Clostridia</taxon>
        <taxon>Eubacteriales</taxon>
        <taxon>Acutalibacteraceae</taxon>
        <taxon>Caproiciproducens</taxon>
    </lineage>
</organism>
<accession>A0ABS7DLV0</accession>
<protein>
    <submittedName>
        <fullName evidence="1">DsrE family protein</fullName>
    </submittedName>
</protein>
<dbReference type="Gene3D" id="3.40.1260.10">
    <property type="entry name" value="DsrEFH-like"/>
    <property type="match status" value="1"/>
</dbReference>
<gene>
    <name evidence="1" type="ORF">J5W02_04485</name>
</gene>
<dbReference type="PANTHER" id="PTHR37691:SF1">
    <property type="entry name" value="BLR3518 PROTEIN"/>
    <property type="match status" value="1"/>
</dbReference>
<evidence type="ECO:0000313" key="1">
    <source>
        <dbReference type="EMBL" id="MBW7572061.1"/>
    </source>
</evidence>
<dbReference type="Proteomes" id="UP000719942">
    <property type="component" value="Unassembled WGS sequence"/>
</dbReference>
<dbReference type="RefSeq" id="WP_219964488.1">
    <property type="nucleotide sequence ID" value="NZ_JAGFNZ010000002.1"/>
</dbReference>
<sequence length="115" mass="13127">MDSRVIFHIDEFHKWNLLLNNIKNLLVSYDDLSGIFIEVLANSEAVKGYVYNSDLIDTNSLEFLSQKNVAFVACNNALNGMNISREQLFPFVKVVPVGVRELIDKQQEGYAYIKP</sequence>
<proteinExistence type="predicted"/>
<dbReference type="PANTHER" id="PTHR37691">
    <property type="entry name" value="BLR3518 PROTEIN"/>
    <property type="match status" value="1"/>
</dbReference>
<comment type="caution">
    <text evidence="1">The sequence shown here is derived from an EMBL/GenBank/DDBJ whole genome shotgun (WGS) entry which is preliminary data.</text>
</comment>
<reference evidence="1 2" key="1">
    <citation type="submission" date="2021-03" db="EMBL/GenBank/DDBJ databases">
        <title>Caproiciproducens sp. nov. isolated from feces of cow.</title>
        <authorList>
            <person name="Choi J.-Y."/>
        </authorList>
    </citation>
    <scope>NUCLEOTIDE SEQUENCE [LARGE SCALE GENOMIC DNA]</scope>
    <source>
        <strain evidence="1 2">AGMB10547</strain>
    </source>
</reference>
<keyword evidence="2" id="KW-1185">Reference proteome</keyword>
<dbReference type="EMBL" id="JAGFNZ010000002">
    <property type="protein sequence ID" value="MBW7572061.1"/>
    <property type="molecule type" value="Genomic_DNA"/>
</dbReference>
<name>A0ABS7DLV0_9FIRM</name>